<accession>A0A1X1CQH4</accession>
<comment type="caution">
    <text evidence="2">The sequence shown here is derived from an EMBL/GenBank/DDBJ whole genome shotgun (WGS) entry which is preliminary data.</text>
</comment>
<dbReference type="AlphaFoldDB" id="A0A1X1CQH4"/>
<dbReference type="EMBL" id="MLFR01000036">
    <property type="protein sequence ID" value="ORM66658.1"/>
    <property type="molecule type" value="Genomic_DNA"/>
</dbReference>
<proteinExistence type="predicted"/>
<dbReference type="Pfam" id="PF12528">
    <property type="entry name" value="T2SSppdC"/>
    <property type="match status" value="1"/>
</dbReference>
<protein>
    <submittedName>
        <fullName evidence="2">Prepilin-type N-terminal cleavage/methylation domain-containing protein</fullName>
    </submittedName>
</protein>
<dbReference type="Proteomes" id="UP000193558">
    <property type="component" value="Unassembled WGS sequence"/>
</dbReference>
<evidence type="ECO:0000313" key="2">
    <source>
        <dbReference type="EMBL" id="ORM66658.1"/>
    </source>
</evidence>
<dbReference type="STRING" id="1076550.LH22_06750"/>
<reference evidence="2 3" key="1">
    <citation type="journal article" date="2017" name="Antonie Van Leeuwenhoek">
        <title>Phylogenomic resolution of the bacterial genus Pantoea and its relationship with Erwinia and Tatumella.</title>
        <authorList>
            <person name="Palmer M."/>
            <person name="Steenkamp E.T."/>
            <person name="Coetzee M.P."/>
            <person name="Chan W.Y."/>
            <person name="van Zyl E."/>
            <person name="De Maayer P."/>
            <person name="Coutinho T.A."/>
            <person name="Blom J."/>
            <person name="Smits T.H."/>
            <person name="Duffy B."/>
            <person name="Venter S.N."/>
        </authorList>
    </citation>
    <scope>NUCLEOTIDE SEQUENCE [LARGE SCALE GENOMIC DNA]</scope>
    <source>
        <strain evidence="2 3">LMG 26275</strain>
    </source>
</reference>
<evidence type="ECO:0000259" key="1">
    <source>
        <dbReference type="Pfam" id="PF12528"/>
    </source>
</evidence>
<sequence length="80" mass="9068">MAVTVSTLLNYHRALTLGFSQQWQQRQAWQVAGQALLGREVEGWQIQRQQRSITLGCVLEHVTVNGPQQRTASLARLNCH</sequence>
<organism evidence="2 3">
    <name type="scientific">Pantoea rwandensis</name>
    <dbReference type="NCBI Taxonomy" id="1076550"/>
    <lineage>
        <taxon>Bacteria</taxon>
        <taxon>Pseudomonadati</taxon>
        <taxon>Pseudomonadota</taxon>
        <taxon>Gammaproteobacteria</taxon>
        <taxon>Enterobacterales</taxon>
        <taxon>Erwiniaceae</taxon>
        <taxon>Pantoea</taxon>
    </lineage>
</organism>
<gene>
    <name evidence="2" type="ORF">HA51_23295</name>
</gene>
<feature type="domain" description="Prepilin peptidase dependent protein C-like C-terminal" evidence="1">
    <location>
        <begin position="11"/>
        <end position="79"/>
    </location>
</feature>
<dbReference type="InterPro" id="IPR022204">
    <property type="entry name" value="PpdC-like_C"/>
</dbReference>
<name>A0A1X1CQH4_9GAMM</name>
<evidence type="ECO:0000313" key="3">
    <source>
        <dbReference type="Proteomes" id="UP000193558"/>
    </source>
</evidence>